<proteinExistence type="predicted"/>
<dbReference type="InterPro" id="IPR001610">
    <property type="entry name" value="PAC"/>
</dbReference>
<accession>A0A842HLH3</accession>
<dbReference type="InterPro" id="IPR043128">
    <property type="entry name" value="Rev_trsase/Diguanyl_cyclase"/>
</dbReference>
<dbReference type="InterPro" id="IPR029787">
    <property type="entry name" value="Nucleotide_cyclase"/>
</dbReference>
<feature type="domain" description="PAC" evidence="2">
    <location>
        <begin position="398"/>
        <end position="450"/>
    </location>
</feature>
<dbReference type="NCBIfam" id="TIGR00229">
    <property type="entry name" value="sensory_box"/>
    <property type="match status" value="2"/>
</dbReference>
<dbReference type="SMART" id="SM00267">
    <property type="entry name" value="GGDEF"/>
    <property type="match status" value="1"/>
</dbReference>
<dbReference type="InterPro" id="IPR000700">
    <property type="entry name" value="PAS-assoc_C"/>
</dbReference>
<dbReference type="SUPFAM" id="SSF55785">
    <property type="entry name" value="PYP-like sensor domain (PAS domain)"/>
    <property type="match status" value="2"/>
</dbReference>
<dbReference type="EMBL" id="JACJUU010000001">
    <property type="protein sequence ID" value="MBC2768612.1"/>
    <property type="molecule type" value="Genomic_DNA"/>
</dbReference>
<evidence type="ECO:0000313" key="5">
    <source>
        <dbReference type="Proteomes" id="UP000545386"/>
    </source>
</evidence>
<dbReference type="InterPro" id="IPR029016">
    <property type="entry name" value="GAF-like_dom_sf"/>
</dbReference>
<name>A0A842HLH3_9BURK</name>
<feature type="domain" description="GGDEF" evidence="3">
    <location>
        <begin position="482"/>
        <end position="615"/>
    </location>
</feature>
<dbReference type="SUPFAM" id="SSF55073">
    <property type="entry name" value="Nucleotide cyclase"/>
    <property type="match status" value="1"/>
</dbReference>
<dbReference type="SMART" id="SM00091">
    <property type="entry name" value="PAS"/>
    <property type="match status" value="1"/>
</dbReference>
<evidence type="ECO:0000313" key="4">
    <source>
        <dbReference type="EMBL" id="MBC2768612.1"/>
    </source>
</evidence>
<dbReference type="InterPro" id="IPR035965">
    <property type="entry name" value="PAS-like_dom_sf"/>
</dbReference>
<reference evidence="4 5" key="1">
    <citation type="submission" date="2020-08" db="EMBL/GenBank/DDBJ databases">
        <title>Paraeoetvoesia sp. YC-7-48 draft genome sequence.</title>
        <authorList>
            <person name="Yao L."/>
        </authorList>
    </citation>
    <scope>NUCLEOTIDE SEQUENCE [LARGE SCALE GENOMIC DNA]</scope>
    <source>
        <strain evidence="5">YC-7-48</strain>
    </source>
</reference>
<feature type="domain" description="PAS" evidence="1">
    <location>
        <begin position="322"/>
        <end position="374"/>
    </location>
</feature>
<organism evidence="4 5">
    <name type="scientific">Pusillimonas minor</name>
    <dbReference type="NCBI Taxonomy" id="2697024"/>
    <lineage>
        <taxon>Bacteria</taxon>
        <taxon>Pseudomonadati</taxon>
        <taxon>Pseudomonadota</taxon>
        <taxon>Betaproteobacteria</taxon>
        <taxon>Burkholderiales</taxon>
        <taxon>Alcaligenaceae</taxon>
        <taxon>Pusillimonas</taxon>
    </lineage>
</organism>
<dbReference type="Gene3D" id="3.30.70.270">
    <property type="match status" value="1"/>
</dbReference>
<dbReference type="InterPro" id="IPR000160">
    <property type="entry name" value="GGDEF_dom"/>
</dbReference>
<comment type="caution">
    <text evidence="4">The sequence shown here is derived from an EMBL/GenBank/DDBJ whole genome shotgun (WGS) entry which is preliminary data.</text>
</comment>
<dbReference type="PANTHER" id="PTHR46663">
    <property type="entry name" value="DIGUANYLATE CYCLASE DGCT-RELATED"/>
    <property type="match status" value="1"/>
</dbReference>
<feature type="domain" description="PAC" evidence="2">
    <location>
        <begin position="273"/>
        <end position="325"/>
    </location>
</feature>
<dbReference type="FunFam" id="3.30.70.270:FF:000001">
    <property type="entry name" value="Diguanylate cyclase domain protein"/>
    <property type="match status" value="1"/>
</dbReference>
<dbReference type="PROSITE" id="PS50113">
    <property type="entry name" value="PAC"/>
    <property type="match status" value="2"/>
</dbReference>
<dbReference type="Pfam" id="PF00990">
    <property type="entry name" value="GGDEF"/>
    <property type="match status" value="1"/>
</dbReference>
<dbReference type="SMART" id="SM00086">
    <property type="entry name" value="PAC"/>
    <property type="match status" value="2"/>
</dbReference>
<dbReference type="CDD" id="cd01949">
    <property type="entry name" value="GGDEF"/>
    <property type="match status" value="1"/>
</dbReference>
<dbReference type="RefSeq" id="WP_185778447.1">
    <property type="nucleotide sequence ID" value="NZ_JACJUU010000001.1"/>
</dbReference>
<dbReference type="Gene3D" id="3.30.450.40">
    <property type="match status" value="1"/>
</dbReference>
<dbReference type="NCBIfam" id="TIGR00254">
    <property type="entry name" value="GGDEF"/>
    <property type="match status" value="1"/>
</dbReference>
<evidence type="ECO:0000259" key="3">
    <source>
        <dbReference type="PROSITE" id="PS50887"/>
    </source>
</evidence>
<dbReference type="PROSITE" id="PS50887">
    <property type="entry name" value="GGDEF"/>
    <property type="match status" value="1"/>
</dbReference>
<dbReference type="Pfam" id="PF13426">
    <property type="entry name" value="PAS_9"/>
    <property type="match status" value="2"/>
</dbReference>
<keyword evidence="5" id="KW-1185">Reference proteome</keyword>
<dbReference type="CDD" id="cd00130">
    <property type="entry name" value="PAS"/>
    <property type="match status" value="1"/>
</dbReference>
<evidence type="ECO:0000259" key="1">
    <source>
        <dbReference type="PROSITE" id="PS50112"/>
    </source>
</evidence>
<gene>
    <name evidence="4" type="ORF">GTU67_01635</name>
</gene>
<dbReference type="InterPro" id="IPR003018">
    <property type="entry name" value="GAF"/>
</dbReference>
<dbReference type="Gene3D" id="3.30.450.20">
    <property type="entry name" value="PAS domain"/>
    <property type="match status" value="2"/>
</dbReference>
<dbReference type="PANTHER" id="PTHR46663:SF3">
    <property type="entry name" value="SLL0267 PROTEIN"/>
    <property type="match status" value="1"/>
</dbReference>
<dbReference type="InterPro" id="IPR000014">
    <property type="entry name" value="PAS"/>
</dbReference>
<dbReference type="GO" id="GO:0003824">
    <property type="term" value="F:catalytic activity"/>
    <property type="evidence" value="ECO:0007669"/>
    <property type="project" value="UniProtKB-ARBA"/>
</dbReference>
<dbReference type="Proteomes" id="UP000545386">
    <property type="component" value="Unassembled WGS sequence"/>
</dbReference>
<dbReference type="InterPro" id="IPR052163">
    <property type="entry name" value="DGC-Regulatory_Protein"/>
</dbReference>
<sequence length="619" mass="69142">MVQPSAPTSIEDLEARLAHASALVKRLHLQYEVAGILAEAQSIDDAMHDVLTTLGRTKGWDLAQAWLFDDDQVQHFYWVDPDLDLDAYLDASQQLDFAQEGHAPAQALEAGDVLWIPDLKQLPGATRKAAAAENNVCNVLVFVLRHGQHVYGVIELASTQCDPPEEGMRQLFRLLGRDIGRFLEAMQYEARLEKKNARLAQAQRIARMGHWEWRPLTGQLHINNGTLRALGFDPGQHNPLPTLEAYVARLSEADRDRFKALLDDVQDFQRTEVEAEHAFNSPDGSPRTVILRAEAQTDRHGRLNRVVGMVQDVTERRRAEAQLRLIARAVEQAAEAMVILDALGRIVSVNPAFTRITGYTDTEAGGQLMDELLHRPTGRHDDTFFRRVTGFLLAEGHWEGEVWALRKNGEVFPELLSISVIRDDNDNVVNYVGVFNDITDQKEQEDRLKQLALYDSLTGLPNRTLLREHLEQAMTRSARQQRKIAVLFCDLDRFKPVNDTFGHEVGDQLLKQVADRLRAAVRASDLVSRLGGDEFVLVLESIASEADAGQVAHKIVDAIGGPFVVGEHNINIGTSVGIAFYPEHGDKARTLLRRADQALYQAKEAGRNGYQVWAPSVAG</sequence>
<evidence type="ECO:0000259" key="2">
    <source>
        <dbReference type="PROSITE" id="PS50113"/>
    </source>
</evidence>
<dbReference type="SUPFAM" id="SSF55781">
    <property type="entry name" value="GAF domain-like"/>
    <property type="match status" value="1"/>
</dbReference>
<dbReference type="Gene3D" id="2.10.70.100">
    <property type="match status" value="1"/>
</dbReference>
<dbReference type="PROSITE" id="PS50112">
    <property type="entry name" value="PAS"/>
    <property type="match status" value="1"/>
</dbReference>
<dbReference type="Pfam" id="PF13185">
    <property type="entry name" value="GAF_2"/>
    <property type="match status" value="1"/>
</dbReference>
<protein>
    <submittedName>
        <fullName evidence="4">Diguanylate cyclase</fullName>
    </submittedName>
</protein>
<dbReference type="AlphaFoldDB" id="A0A842HLH3"/>